<dbReference type="OrthoDB" id="5296720at2759"/>
<keyword evidence="3" id="KW-1185">Reference proteome</keyword>
<accession>A0A9P5CQR8</accession>
<feature type="compositionally biased region" description="Polar residues" evidence="1">
    <location>
        <begin position="219"/>
        <end position="238"/>
    </location>
</feature>
<gene>
    <name evidence="2" type="ORF">M406DRAFT_253623</name>
</gene>
<feature type="region of interest" description="Disordered" evidence="1">
    <location>
        <begin position="195"/>
        <end position="252"/>
    </location>
</feature>
<dbReference type="RefSeq" id="XP_040777703.1">
    <property type="nucleotide sequence ID" value="XM_040916912.1"/>
</dbReference>
<sequence>MAATTIGCLPTELLFHVLSFLDRPAPSDLRLHNQPHADMLKESDPRSRNLKNVSVVNRQWRATVLPLLFRSAVWSLEGLDLLQREHLKDSPAAIPLLLFIQDNSLMSYVRSLTLVIGATPATPEPSWPFPRDRGGESDLIFNEDYNWLWRLVFDNITPARLTIIASPRVLASLLARRVFLGNEWGFNQSHHVLSLSMDGDGPRRMPKMRSPQEERAQEDTGSNAAEPSLQPALSTAEASGTQPSSTTTPPRIPCKLFTLRPWTSLLLNEGSSTPVYKTYEYFHKRPPSVLGALLGAGAFPNNEPLVPTTVRAFSYVAIFPLASHVCTTLVLWLPRVERLFVQLVPRGDLLDDRRAMAQIDMNDLWAERNMAYAEIMPMLFVRPVDSAGNWPFLLEFESGDADDRESWEMAVDYVNAREHLAEWKVERQGLFIRQRS</sequence>
<feature type="compositionally biased region" description="Low complexity" evidence="1">
    <location>
        <begin position="239"/>
        <end position="249"/>
    </location>
</feature>
<comment type="caution">
    <text evidence="2">The sequence shown here is derived from an EMBL/GenBank/DDBJ whole genome shotgun (WGS) entry which is preliminary data.</text>
</comment>
<dbReference type="EMBL" id="MU032346">
    <property type="protein sequence ID" value="KAF3766742.1"/>
    <property type="molecule type" value="Genomic_DNA"/>
</dbReference>
<reference evidence="2" key="1">
    <citation type="journal article" date="2020" name="Phytopathology">
        <title>Genome sequence of the chestnut blight fungus Cryphonectria parasitica EP155: A fundamental resource for an archetypical invasive plant pathogen.</title>
        <authorList>
            <person name="Crouch J.A."/>
            <person name="Dawe A."/>
            <person name="Aerts A."/>
            <person name="Barry K."/>
            <person name="Churchill A.C.L."/>
            <person name="Grimwood J."/>
            <person name="Hillman B."/>
            <person name="Milgroom M.G."/>
            <person name="Pangilinan J."/>
            <person name="Smith M."/>
            <person name="Salamov A."/>
            <person name="Schmutz J."/>
            <person name="Yadav J."/>
            <person name="Grigoriev I.V."/>
            <person name="Nuss D."/>
        </authorList>
    </citation>
    <scope>NUCLEOTIDE SEQUENCE</scope>
    <source>
        <strain evidence="2">EP155</strain>
    </source>
</reference>
<organism evidence="2 3">
    <name type="scientific">Cryphonectria parasitica (strain ATCC 38755 / EP155)</name>
    <dbReference type="NCBI Taxonomy" id="660469"/>
    <lineage>
        <taxon>Eukaryota</taxon>
        <taxon>Fungi</taxon>
        <taxon>Dikarya</taxon>
        <taxon>Ascomycota</taxon>
        <taxon>Pezizomycotina</taxon>
        <taxon>Sordariomycetes</taxon>
        <taxon>Sordariomycetidae</taxon>
        <taxon>Diaporthales</taxon>
        <taxon>Cryphonectriaceae</taxon>
        <taxon>Cryphonectria-Endothia species complex</taxon>
        <taxon>Cryphonectria</taxon>
    </lineage>
</organism>
<dbReference type="AlphaFoldDB" id="A0A9P5CQR8"/>
<evidence type="ECO:0008006" key="4">
    <source>
        <dbReference type="Google" id="ProtNLM"/>
    </source>
</evidence>
<dbReference type="Proteomes" id="UP000803844">
    <property type="component" value="Unassembled WGS sequence"/>
</dbReference>
<protein>
    <recommendedName>
        <fullName evidence="4">F-box domain-containing protein</fullName>
    </recommendedName>
</protein>
<evidence type="ECO:0000313" key="3">
    <source>
        <dbReference type="Proteomes" id="UP000803844"/>
    </source>
</evidence>
<name>A0A9P5CQR8_CRYP1</name>
<dbReference type="GeneID" id="63834041"/>
<evidence type="ECO:0000313" key="2">
    <source>
        <dbReference type="EMBL" id="KAF3766742.1"/>
    </source>
</evidence>
<evidence type="ECO:0000256" key="1">
    <source>
        <dbReference type="SAM" id="MobiDB-lite"/>
    </source>
</evidence>
<proteinExistence type="predicted"/>